<keyword evidence="5 6" id="KW-0472">Membrane</keyword>
<dbReference type="NCBIfam" id="NF002460">
    <property type="entry name" value="PRK01658.1"/>
    <property type="match status" value="1"/>
</dbReference>
<keyword evidence="4 6" id="KW-1133">Transmembrane helix</keyword>
<comment type="caution">
    <text evidence="7">The sequence shown here is derived from an EMBL/GenBank/DDBJ whole genome shotgun (WGS) entry which is preliminary data.</text>
</comment>
<sequence length="122" mass="13480">MTIVRIVLHIAILTCFYMMGVWIQQGLNLSIPGSIIGMLLLFLVLSLKLVPASYIAEGSSFILRHMPLLFLPVTIGILQFLDIFKGRGILLIFITIISTIMVMAVSSLVGQYLANRKGVSKE</sequence>
<keyword evidence="3 6" id="KW-0812">Transmembrane</keyword>
<evidence type="ECO:0000256" key="2">
    <source>
        <dbReference type="ARBA" id="ARBA00022475"/>
    </source>
</evidence>
<feature type="transmembrane region" description="Helical" evidence="6">
    <location>
        <begin position="62"/>
        <end position="81"/>
    </location>
</feature>
<evidence type="ECO:0000256" key="1">
    <source>
        <dbReference type="ARBA" id="ARBA00004651"/>
    </source>
</evidence>
<accession>W4Q1F0</accession>
<evidence type="ECO:0000256" key="6">
    <source>
        <dbReference type="SAM" id="Phobius"/>
    </source>
</evidence>
<evidence type="ECO:0000313" key="8">
    <source>
        <dbReference type="Proteomes" id="UP000018890"/>
    </source>
</evidence>
<dbReference type="EMBL" id="BAUT01000014">
    <property type="protein sequence ID" value="GAE25785.1"/>
    <property type="molecule type" value="Genomic_DNA"/>
</dbReference>
<feature type="transmembrane region" description="Helical" evidence="6">
    <location>
        <begin position="88"/>
        <end position="114"/>
    </location>
</feature>
<dbReference type="GO" id="GO:0005886">
    <property type="term" value="C:plasma membrane"/>
    <property type="evidence" value="ECO:0007669"/>
    <property type="project" value="UniProtKB-SubCell"/>
</dbReference>
<dbReference type="Pfam" id="PF03788">
    <property type="entry name" value="LrgA"/>
    <property type="match status" value="1"/>
</dbReference>
<evidence type="ECO:0000313" key="7">
    <source>
        <dbReference type="EMBL" id="GAE25785.1"/>
    </source>
</evidence>
<feature type="transmembrane region" description="Helical" evidence="6">
    <location>
        <begin position="35"/>
        <end position="56"/>
    </location>
</feature>
<dbReference type="AlphaFoldDB" id="W4Q1F0"/>
<keyword evidence="8" id="KW-1185">Reference proteome</keyword>
<dbReference type="OrthoDB" id="3176438at2"/>
<feature type="transmembrane region" description="Helical" evidence="6">
    <location>
        <begin position="6"/>
        <end position="23"/>
    </location>
</feature>
<evidence type="ECO:0000256" key="3">
    <source>
        <dbReference type="ARBA" id="ARBA00022692"/>
    </source>
</evidence>
<dbReference type="STRING" id="1236970.JCM9140_1801"/>
<organism evidence="7 8">
    <name type="scientific">Halalkalibacter wakoensis JCM 9140</name>
    <dbReference type="NCBI Taxonomy" id="1236970"/>
    <lineage>
        <taxon>Bacteria</taxon>
        <taxon>Bacillati</taxon>
        <taxon>Bacillota</taxon>
        <taxon>Bacilli</taxon>
        <taxon>Bacillales</taxon>
        <taxon>Bacillaceae</taxon>
        <taxon>Halalkalibacter</taxon>
    </lineage>
</organism>
<dbReference type="RefSeq" id="WP_034744692.1">
    <property type="nucleotide sequence ID" value="NZ_BAUT01000014.1"/>
</dbReference>
<dbReference type="InterPro" id="IPR005538">
    <property type="entry name" value="LrgA/CidA"/>
</dbReference>
<gene>
    <name evidence="7" type="ORF">JCM9140_1801</name>
</gene>
<dbReference type="PANTHER" id="PTHR33931:SF2">
    <property type="entry name" value="HOLIN-LIKE PROTEIN CIDA"/>
    <property type="match status" value="1"/>
</dbReference>
<reference evidence="7" key="1">
    <citation type="journal article" date="2014" name="Genome Announc.">
        <title>Draft Genome Sequences of Three Alkaliphilic Bacillus Strains, Bacillus wakoensis JCM 9140T, Bacillus akibai JCM 9157T, and Bacillus hemicellulosilyticus JCM 9152T.</title>
        <authorList>
            <person name="Yuki M."/>
            <person name="Oshima K."/>
            <person name="Suda W."/>
            <person name="Oshida Y."/>
            <person name="Kitamura K."/>
            <person name="Iida T."/>
            <person name="Hattori M."/>
            <person name="Ohkuma M."/>
        </authorList>
    </citation>
    <scope>NUCLEOTIDE SEQUENCE [LARGE SCALE GENOMIC DNA]</scope>
    <source>
        <strain evidence="7">JCM 9140</strain>
    </source>
</reference>
<evidence type="ECO:0000256" key="4">
    <source>
        <dbReference type="ARBA" id="ARBA00022989"/>
    </source>
</evidence>
<comment type="subcellular location">
    <subcellularLocation>
        <location evidence="1">Cell membrane</location>
        <topology evidence="1">Multi-pass membrane protein</topology>
    </subcellularLocation>
</comment>
<keyword evidence="2" id="KW-1003">Cell membrane</keyword>
<dbReference type="Proteomes" id="UP000018890">
    <property type="component" value="Unassembled WGS sequence"/>
</dbReference>
<protein>
    <submittedName>
        <fullName evidence="7">Holin-like protein 2</fullName>
    </submittedName>
</protein>
<proteinExistence type="predicted"/>
<name>W4Q1F0_9BACI</name>
<evidence type="ECO:0000256" key="5">
    <source>
        <dbReference type="ARBA" id="ARBA00023136"/>
    </source>
</evidence>
<dbReference type="PANTHER" id="PTHR33931">
    <property type="entry name" value="HOLIN-LIKE PROTEIN CIDA-RELATED"/>
    <property type="match status" value="1"/>
</dbReference>